<organism evidence="2 3">
    <name type="scientific">candidate division WOR-3 bacterium RBG_13_43_14</name>
    <dbReference type="NCBI Taxonomy" id="1802590"/>
    <lineage>
        <taxon>Bacteria</taxon>
        <taxon>Bacteria division WOR-3</taxon>
    </lineage>
</organism>
<dbReference type="NCBIfam" id="NF041131">
    <property type="entry name" value="RicT_YaaT_fam"/>
    <property type="match status" value="1"/>
</dbReference>
<dbReference type="AlphaFoldDB" id="A0A1F4UB23"/>
<gene>
    <name evidence="2" type="ORF">A2Y85_00925</name>
</gene>
<dbReference type="InterPro" id="IPR047767">
    <property type="entry name" value="PSP1-like"/>
</dbReference>
<dbReference type="EMBL" id="MEUM01000080">
    <property type="protein sequence ID" value="OGC42148.1"/>
    <property type="molecule type" value="Genomic_DNA"/>
</dbReference>
<comment type="caution">
    <text evidence="2">The sequence shown here is derived from an EMBL/GenBank/DDBJ whole genome shotgun (WGS) entry which is preliminary data.</text>
</comment>
<dbReference type="Proteomes" id="UP000177025">
    <property type="component" value="Unassembled WGS sequence"/>
</dbReference>
<accession>A0A1F4UB23</accession>
<dbReference type="PANTHER" id="PTHR43830">
    <property type="entry name" value="PROTEIN PSP1"/>
    <property type="match status" value="1"/>
</dbReference>
<dbReference type="GO" id="GO:0005737">
    <property type="term" value="C:cytoplasm"/>
    <property type="evidence" value="ECO:0007669"/>
    <property type="project" value="TreeGrafter"/>
</dbReference>
<dbReference type="InterPro" id="IPR007557">
    <property type="entry name" value="PSP1_C"/>
</dbReference>
<protein>
    <recommendedName>
        <fullName evidence="1">PSP1 C-terminal domain-containing protein</fullName>
    </recommendedName>
</protein>
<sequence length="222" mass="25867">MIYRIEITPFRIESCSGPDSYKIGDHVVIRSKEGLDIGRIVTISSDPEAEVYAELERLAGQPDFERREELKQYEEKCLLELKRAVDEFKYSMKPVYAHCQFDEERVIFYFTAQKRLEFRKLHRFISQKLNKRVVIKQIGSRDYSKLFGGIGPCGRNLCCGTFLHELRSISLRMARDQKLYVSPGKISGICGRLLCCLNFEEEFYGGIPDYKYSDEEEETPLD</sequence>
<dbReference type="Pfam" id="PF04468">
    <property type="entry name" value="PSP1"/>
    <property type="match status" value="1"/>
</dbReference>
<evidence type="ECO:0000313" key="3">
    <source>
        <dbReference type="Proteomes" id="UP000177025"/>
    </source>
</evidence>
<reference evidence="2 3" key="1">
    <citation type="journal article" date="2016" name="Nat. Commun.">
        <title>Thousands of microbial genomes shed light on interconnected biogeochemical processes in an aquifer system.</title>
        <authorList>
            <person name="Anantharaman K."/>
            <person name="Brown C.T."/>
            <person name="Hug L.A."/>
            <person name="Sharon I."/>
            <person name="Castelle C.J."/>
            <person name="Probst A.J."/>
            <person name="Thomas B.C."/>
            <person name="Singh A."/>
            <person name="Wilkins M.J."/>
            <person name="Karaoz U."/>
            <person name="Brodie E.L."/>
            <person name="Williams K.H."/>
            <person name="Hubbard S.S."/>
            <person name="Banfield J.F."/>
        </authorList>
    </citation>
    <scope>NUCLEOTIDE SEQUENCE [LARGE SCALE GENOMIC DNA]</scope>
</reference>
<name>A0A1F4UB23_UNCW3</name>
<dbReference type="PANTHER" id="PTHR43830:SF3">
    <property type="entry name" value="PROTEIN PSP1"/>
    <property type="match status" value="1"/>
</dbReference>
<evidence type="ECO:0000259" key="1">
    <source>
        <dbReference type="PROSITE" id="PS51411"/>
    </source>
</evidence>
<proteinExistence type="predicted"/>
<dbReference type="PROSITE" id="PS51411">
    <property type="entry name" value="PSP1_C"/>
    <property type="match status" value="1"/>
</dbReference>
<evidence type="ECO:0000313" key="2">
    <source>
        <dbReference type="EMBL" id="OGC42148.1"/>
    </source>
</evidence>
<feature type="domain" description="PSP1 C-terminal" evidence="1">
    <location>
        <begin position="53"/>
        <end position="138"/>
    </location>
</feature>